<evidence type="ECO:0000259" key="4">
    <source>
        <dbReference type="Pfam" id="PF01551"/>
    </source>
</evidence>
<evidence type="ECO:0000313" key="5">
    <source>
        <dbReference type="EMBL" id="MFC0581437.1"/>
    </source>
</evidence>
<evidence type="ECO:0000256" key="3">
    <source>
        <dbReference type="SAM" id="MobiDB-lite"/>
    </source>
</evidence>
<evidence type="ECO:0000256" key="1">
    <source>
        <dbReference type="ARBA" id="ARBA00022729"/>
    </source>
</evidence>
<keyword evidence="2" id="KW-0175">Coiled coil</keyword>
<dbReference type="EMBL" id="JBHLUB010000004">
    <property type="protein sequence ID" value="MFC0581437.1"/>
    <property type="molecule type" value="Genomic_DNA"/>
</dbReference>
<dbReference type="SUPFAM" id="SSF51261">
    <property type="entry name" value="Duplicated hybrid motif"/>
    <property type="match status" value="1"/>
</dbReference>
<feature type="compositionally biased region" description="Polar residues" evidence="3">
    <location>
        <begin position="258"/>
        <end position="269"/>
    </location>
</feature>
<proteinExistence type="predicted"/>
<protein>
    <submittedName>
        <fullName evidence="5">Peptidoglycan DD-metalloendopeptidase family protein</fullName>
    </submittedName>
</protein>
<dbReference type="Gene3D" id="1.20.5.340">
    <property type="match status" value="1"/>
</dbReference>
<evidence type="ECO:0000313" key="6">
    <source>
        <dbReference type="Proteomes" id="UP001589862"/>
    </source>
</evidence>
<dbReference type="Pfam" id="PF01551">
    <property type="entry name" value="Peptidase_M23"/>
    <property type="match status" value="1"/>
</dbReference>
<evidence type="ECO:0000256" key="2">
    <source>
        <dbReference type="SAM" id="Coils"/>
    </source>
</evidence>
<gene>
    <name evidence="5" type="ORF">ACFFFR_03395</name>
</gene>
<keyword evidence="1" id="KW-0732">Signal</keyword>
<dbReference type="InterPro" id="IPR016047">
    <property type="entry name" value="M23ase_b-sheet_dom"/>
</dbReference>
<sequence>MSAAQRRTPTQRALGYLLSATFGLTFIAGGIASISHADELDEQKKQLEQRQNNLKSNLEGLDSDIASKVQRLENYQAQLPGAQKALAEAETKVKAASDEVDSLNQRLATAEQQKSDITAEIKSNEKKMDKSQKLIGQIASEAYKRGGVSEDLSFILGISESSLPDSLGMANQAIRVQDQRLSTDSQRNAADRNAEARLDAVEKRITKLRNDAEEALKREEAAKKVAADHKESVEGLIEKTEALTKELKAKRPEIQKQLRANQQAQNEVNQKIAERQERLRREAEERRRKAEAERKRKEAEARAKWEAEQRRAAEAAKRANRPAPKKKAFVPPPAPAAEPSSYGGGLSWPVSGPVTSEFGWRPTPAGTFDYGGRGGYVHTGIDFGSACGTPIRAAAAGEVWYADWAVWTSGNRVVISHGVVNGKALATKYHHMTRYVVSPGQKVRKGQVIGYVGSTGNSTGCHLHFETIVNGTAVNPRGVV</sequence>
<keyword evidence="6" id="KW-1185">Reference proteome</keyword>
<dbReference type="RefSeq" id="WP_377458128.1">
    <property type="nucleotide sequence ID" value="NZ_JBHLUB010000004.1"/>
</dbReference>
<reference evidence="5 6" key="1">
    <citation type="submission" date="2024-09" db="EMBL/GenBank/DDBJ databases">
        <authorList>
            <person name="Sun Q."/>
            <person name="Mori K."/>
        </authorList>
    </citation>
    <scope>NUCLEOTIDE SEQUENCE [LARGE SCALE GENOMIC DNA]</scope>
    <source>
        <strain evidence="5 6">NCAIM B.02604</strain>
    </source>
</reference>
<feature type="coiled-coil region" evidence="2">
    <location>
        <begin position="37"/>
        <end position="127"/>
    </location>
</feature>
<feature type="domain" description="M23ase beta-sheet core" evidence="4">
    <location>
        <begin position="377"/>
        <end position="476"/>
    </location>
</feature>
<name>A0ABV6PAP9_9MICC</name>
<dbReference type="PANTHER" id="PTHR21666">
    <property type="entry name" value="PEPTIDASE-RELATED"/>
    <property type="match status" value="1"/>
</dbReference>
<dbReference type="InterPro" id="IPR050570">
    <property type="entry name" value="Cell_wall_metabolism_enzyme"/>
</dbReference>
<comment type="caution">
    <text evidence="5">The sequence shown here is derived from an EMBL/GenBank/DDBJ whole genome shotgun (WGS) entry which is preliminary data.</text>
</comment>
<dbReference type="CDD" id="cd12797">
    <property type="entry name" value="M23_peptidase"/>
    <property type="match status" value="1"/>
</dbReference>
<feature type="region of interest" description="Disordered" evidence="3">
    <location>
        <begin position="257"/>
        <end position="343"/>
    </location>
</feature>
<feature type="compositionally biased region" description="Basic residues" evidence="3">
    <location>
        <begin position="318"/>
        <end position="328"/>
    </location>
</feature>
<organism evidence="5 6">
    <name type="scientific">Micrococcoides hystricis</name>
    <dbReference type="NCBI Taxonomy" id="1572761"/>
    <lineage>
        <taxon>Bacteria</taxon>
        <taxon>Bacillati</taxon>
        <taxon>Actinomycetota</taxon>
        <taxon>Actinomycetes</taxon>
        <taxon>Micrococcales</taxon>
        <taxon>Micrococcaceae</taxon>
        <taxon>Micrococcoides</taxon>
    </lineage>
</organism>
<accession>A0ABV6PAP9</accession>
<dbReference type="PANTHER" id="PTHR21666:SF289">
    <property type="entry name" value="L-ALA--D-GLU ENDOPEPTIDASE"/>
    <property type="match status" value="1"/>
</dbReference>
<dbReference type="Gene3D" id="2.70.70.10">
    <property type="entry name" value="Glucose Permease (Domain IIA)"/>
    <property type="match status" value="1"/>
</dbReference>
<dbReference type="InterPro" id="IPR011055">
    <property type="entry name" value="Dup_hybrid_motif"/>
</dbReference>
<dbReference type="SUPFAM" id="SSF57997">
    <property type="entry name" value="Tropomyosin"/>
    <property type="match status" value="1"/>
</dbReference>
<dbReference type="Proteomes" id="UP001589862">
    <property type="component" value="Unassembled WGS sequence"/>
</dbReference>
<feature type="compositionally biased region" description="Basic and acidic residues" evidence="3">
    <location>
        <begin position="272"/>
        <end position="317"/>
    </location>
</feature>